<dbReference type="InterPro" id="IPR020904">
    <property type="entry name" value="Sc_DH/Rdtase_CS"/>
</dbReference>
<evidence type="ECO:0000256" key="1">
    <source>
        <dbReference type="ARBA" id="ARBA00006484"/>
    </source>
</evidence>
<dbReference type="CDD" id="cd05233">
    <property type="entry name" value="SDR_c"/>
    <property type="match status" value="1"/>
</dbReference>
<evidence type="ECO:0000313" key="4">
    <source>
        <dbReference type="EMBL" id="UZP73289.1"/>
    </source>
</evidence>
<dbReference type="PANTHER" id="PTHR44196:SF1">
    <property type="entry name" value="DEHYDROGENASE_REDUCTASE SDR FAMILY MEMBER 7B"/>
    <property type="match status" value="1"/>
</dbReference>
<dbReference type="InterPro" id="IPR036291">
    <property type="entry name" value="NAD(P)-bd_dom_sf"/>
</dbReference>
<dbReference type="PANTHER" id="PTHR44196">
    <property type="entry name" value="DEHYDROGENASE/REDUCTASE SDR FAMILY MEMBER 7B"/>
    <property type="match status" value="1"/>
</dbReference>
<organism evidence="4 5">
    <name type="scientific">Candidatus Paraluminiphilus aquimaris</name>
    <dbReference type="NCBI Taxonomy" id="2518994"/>
    <lineage>
        <taxon>Bacteria</taxon>
        <taxon>Pseudomonadati</taxon>
        <taxon>Pseudomonadota</taxon>
        <taxon>Gammaproteobacteria</taxon>
        <taxon>Cellvibrionales</taxon>
        <taxon>Halieaceae</taxon>
        <taxon>Candidatus Paraluminiphilus</taxon>
    </lineage>
</organism>
<keyword evidence="5" id="KW-1185">Reference proteome</keyword>
<dbReference type="PROSITE" id="PS00061">
    <property type="entry name" value="ADH_SHORT"/>
    <property type="match status" value="1"/>
</dbReference>
<dbReference type="EMBL" id="CP036501">
    <property type="protein sequence ID" value="UZP73289.1"/>
    <property type="molecule type" value="Genomic_DNA"/>
</dbReference>
<keyword evidence="2" id="KW-0560">Oxidoreductase</keyword>
<comment type="similarity">
    <text evidence="1 3">Belongs to the short-chain dehydrogenases/reductases (SDR) family.</text>
</comment>
<dbReference type="Pfam" id="PF00106">
    <property type="entry name" value="adh_short"/>
    <property type="match status" value="1"/>
</dbReference>
<proteinExistence type="inferred from homology"/>
<reference evidence="4 5" key="1">
    <citation type="submission" date="2019-02" db="EMBL/GenBank/DDBJ databases">
        <title>Halieaceae_genomes.</title>
        <authorList>
            <person name="Li S.-H."/>
        </authorList>
    </citation>
    <scope>NUCLEOTIDE SEQUENCE [LARGE SCALE GENOMIC DNA]</scope>
    <source>
        <strain evidence="4 5">JH123</strain>
    </source>
</reference>
<evidence type="ECO:0000313" key="5">
    <source>
        <dbReference type="Proteomes" id="UP001317963"/>
    </source>
</evidence>
<dbReference type="SUPFAM" id="SSF51735">
    <property type="entry name" value="NAD(P)-binding Rossmann-fold domains"/>
    <property type="match status" value="1"/>
</dbReference>
<evidence type="ECO:0000256" key="3">
    <source>
        <dbReference type="RuleBase" id="RU000363"/>
    </source>
</evidence>
<evidence type="ECO:0000256" key="2">
    <source>
        <dbReference type="ARBA" id="ARBA00023002"/>
    </source>
</evidence>
<dbReference type="PRINTS" id="PR00081">
    <property type="entry name" value="GDHRDH"/>
</dbReference>
<sequence length="274" mass="29931">MTQKVETAVITGAGDGIGRALALNLNARGINIYMCDISPERLAETEALLNSSLSSVSTAIVDCGKRESIETWAQEIAKEVTTVEFLFNNAGVGYASEFRNADLDNFEWLMNINYWGVVWSTKAFLPLLEASPNGHLVNISSIFGMIGIATQSAYNSAKFAVRGFTESLQAEYLDTSLTVTCVHPGGISTNIALRARADGEHADTSAEERDASFRQVARTSPTKAAEIIMKGVLAGRKRVFIGWDAWFMQTLTKFLPTSYHRVTARMASKNNELS</sequence>
<dbReference type="RefSeq" id="WP_279242067.1">
    <property type="nucleotide sequence ID" value="NZ_CP036501.1"/>
</dbReference>
<protein>
    <submittedName>
        <fullName evidence="4">SDR family oxidoreductase</fullName>
    </submittedName>
</protein>
<gene>
    <name evidence="4" type="ORF">E0F26_00420</name>
</gene>
<name>A0ABY6Q3W8_9GAMM</name>
<accession>A0ABY6Q3W8</accession>
<dbReference type="Proteomes" id="UP001317963">
    <property type="component" value="Chromosome"/>
</dbReference>
<dbReference type="InterPro" id="IPR002347">
    <property type="entry name" value="SDR_fam"/>
</dbReference>
<dbReference type="Gene3D" id="3.40.50.720">
    <property type="entry name" value="NAD(P)-binding Rossmann-like Domain"/>
    <property type="match status" value="1"/>
</dbReference>
<dbReference type="PRINTS" id="PR00080">
    <property type="entry name" value="SDRFAMILY"/>
</dbReference>